<dbReference type="InterPro" id="IPR001375">
    <property type="entry name" value="Peptidase_S9_cat"/>
</dbReference>
<dbReference type="AlphaFoldDB" id="A0A6I9N857"/>
<proteinExistence type="predicted"/>
<keyword evidence="1" id="KW-0378">Hydrolase</keyword>
<accession>A0A6I9N857</accession>
<dbReference type="RefSeq" id="XP_010770546.1">
    <property type="nucleotide sequence ID" value="XM_010772244.1"/>
</dbReference>
<dbReference type="SUPFAM" id="SSF53474">
    <property type="entry name" value="alpha/beta-Hydrolases"/>
    <property type="match status" value="1"/>
</dbReference>
<dbReference type="PANTHER" id="PTHR42776:SF16">
    <property type="entry name" value="ACYLAMINO-ACID-RELEASING ENZYME"/>
    <property type="match status" value="1"/>
</dbReference>
<dbReference type="InterPro" id="IPR029058">
    <property type="entry name" value="AB_hydrolase_fold"/>
</dbReference>
<reference evidence="4" key="1">
    <citation type="submission" date="2025-08" db="UniProtKB">
        <authorList>
            <consortium name="RefSeq"/>
        </authorList>
    </citation>
    <scope>IDENTIFICATION</scope>
    <source>
        <tissue evidence="4">Muscle</tissue>
    </source>
</reference>
<dbReference type="Pfam" id="PF00326">
    <property type="entry name" value="Peptidase_S9"/>
    <property type="match status" value="1"/>
</dbReference>
<evidence type="ECO:0000313" key="3">
    <source>
        <dbReference type="Proteomes" id="UP000504611"/>
    </source>
</evidence>
<organism evidence="3 4">
    <name type="scientific">Notothenia coriiceps</name>
    <name type="common">black rockcod</name>
    <dbReference type="NCBI Taxonomy" id="8208"/>
    <lineage>
        <taxon>Eukaryota</taxon>
        <taxon>Metazoa</taxon>
        <taxon>Chordata</taxon>
        <taxon>Craniata</taxon>
        <taxon>Vertebrata</taxon>
        <taxon>Euteleostomi</taxon>
        <taxon>Actinopterygii</taxon>
        <taxon>Neopterygii</taxon>
        <taxon>Teleostei</taxon>
        <taxon>Neoteleostei</taxon>
        <taxon>Acanthomorphata</taxon>
        <taxon>Eupercaria</taxon>
        <taxon>Perciformes</taxon>
        <taxon>Notothenioidei</taxon>
        <taxon>Nototheniidae</taxon>
        <taxon>Notothenia</taxon>
    </lineage>
</organism>
<evidence type="ECO:0000313" key="4">
    <source>
        <dbReference type="RefSeq" id="XP_010770546.1"/>
    </source>
</evidence>
<evidence type="ECO:0000256" key="1">
    <source>
        <dbReference type="ARBA" id="ARBA00022801"/>
    </source>
</evidence>
<keyword evidence="3" id="KW-1185">Reference proteome</keyword>
<dbReference type="PROSITE" id="PS51257">
    <property type="entry name" value="PROKAR_LIPOPROTEIN"/>
    <property type="match status" value="1"/>
</dbReference>
<dbReference type="Gene3D" id="3.40.50.1820">
    <property type="entry name" value="alpha/beta hydrolase"/>
    <property type="match status" value="1"/>
</dbReference>
<dbReference type="GeneID" id="104946408"/>
<feature type="domain" description="Peptidase S9 prolyl oligopeptidase catalytic" evidence="2">
    <location>
        <begin position="2"/>
        <end position="153"/>
    </location>
</feature>
<gene>
    <name evidence="4" type="primary">LOC104946408</name>
</gene>
<sequence length="155" mass="17346">MQKVAVSGGSHGGFLACHLIGQYPGFYKACVSRNPVTNLASMIGSTDIPDWCMVEAGFDYTTDCLPDPAVWEQMLNKSPIRYVTQVQTPVLLTLGEDDKRVPSKQGIEYYRALQAKKVPVRLLWYPGNNHSLSKVDAESDGFMNIALWIIQHLWK</sequence>
<evidence type="ECO:0000259" key="2">
    <source>
        <dbReference type="Pfam" id="PF00326"/>
    </source>
</evidence>
<dbReference type="KEGG" id="ncc:104946408"/>
<dbReference type="Proteomes" id="UP000504611">
    <property type="component" value="Unplaced"/>
</dbReference>
<dbReference type="GO" id="GO:0006508">
    <property type="term" value="P:proteolysis"/>
    <property type="evidence" value="ECO:0007669"/>
    <property type="project" value="InterPro"/>
</dbReference>
<dbReference type="PANTHER" id="PTHR42776">
    <property type="entry name" value="SERINE PEPTIDASE S9 FAMILY MEMBER"/>
    <property type="match status" value="1"/>
</dbReference>
<protein>
    <submittedName>
        <fullName evidence="4">Acylamino-acid-releasing enzyme-like</fullName>
    </submittedName>
</protein>
<dbReference type="GO" id="GO:0004252">
    <property type="term" value="F:serine-type endopeptidase activity"/>
    <property type="evidence" value="ECO:0007669"/>
    <property type="project" value="TreeGrafter"/>
</dbReference>
<name>A0A6I9N857_9TELE</name>
<dbReference type="OrthoDB" id="416344at2759"/>